<evidence type="ECO:0000313" key="2">
    <source>
        <dbReference type="EMBL" id="WQG90728.1"/>
    </source>
</evidence>
<reference evidence="2 4" key="2">
    <citation type="submission" date="2023-11" db="EMBL/GenBank/DDBJ databases">
        <title>MicrobeMod: A computational toolkit for identifying prokaryotic methylation and restriction-modification with nanopore sequencing.</title>
        <authorList>
            <person name="Crits-Christoph A."/>
            <person name="Kang S.C."/>
            <person name="Lee H."/>
            <person name="Ostrov N."/>
        </authorList>
    </citation>
    <scope>NUCLEOTIDE SEQUENCE [LARGE SCALE GENOMIC DNA]</scope>
    <source>
        <strain evidence="2 4">ATCC 23090</strain>
    </source>
</reference>
<evidence type="ECO:0000313" key="3">
    <source>
        <dbReference type="Proteomes" id="UP000183788"/>
    </source>
</evidence>
<accession>A0A1K1SZ94</accession>
<proteinExistence type="predicted"/>
<evidence type="ECO:0000313" key="1">
    <source>
        <dbReference type="EMBL" id="SFW89619.1"/>
    </source>
</evidence>
<sequence>MIKSKNAASGKLKMTKESPKILKVNYSQTKGADLPKYIPVLMDSTANQSFPGEVLLIFSLSSFAFNSASKSLKDD</sequence>
<dbReference type="Proteomes" id="UP001326715">
    <property type="component" value="Chromosome"/>
</dbReference>
<dbReference type="EMBL" id="FPIZ01000042">
    <property type="protein sequence ID" value="SFW89619.1"/>
    <property type="molecule type" value="Genomic_DNA"/>
</dbReference>
<name>A0A1K1SZ94_9BACT</name>
<dbReference type="AlphaFoldDB" id="A0A1K1SZ94"/>
<dbReference type="RefSeq" id="WP_072366348.1">
    <property type="nucleotide sequence ID" value="NZ_CP139972.1"/>
</dbReference>
<dbReference type="EMBL" id="CP140154">
    <property type="protein sequence ID" value="WQG90728.1"/>
    <property type="molecule type" value="Genomic_DNA"/>
</dbReference>
<gene>
    <name evidence="1" type="ORF">SAMN05661012_06459</name>
    <name evidence="2" type="ORF">SR876_04410</name>
</gene>
<dbReference type="Proteomes" id="UP000183788">
    <property type="component" value="Unassembled WGS sequence"/>
</dbReference>
<keyword evidence="4" id="KW-1185">Reference proteome</keyword>
<protein>
    <submittedName>
        <fullName evidence="1">Uncharacterized protein</fullName>
    </submittedName>
</protein>
<organism evidence="1 3">
    <name type="scientific">Chitinophaga sancti</name>
    <dbReference type="NCBI Taxonomy" id="1004"/>
    <lineage>
        <taxon>Bacteria</taxon>
        <taxon>Pseudomonadati</taxon>
        <taxon>Bacteroidota</taxon>
        <taxon>Chitinophagia</taxon>
        <taxon>Chitinophagales</taxon>
        <taxon>Chitinophagaceae</taxon>
        <taxon>Chitinophaga</taxon>
    </lineage>
</organism>
<evidence type="ECO:0000313" key="4">
    <source>
        <dbReference type="Proteomes" id="UP001326715"/>
    </source>
</evidence>
<reference evidence="1 3" key="1">
    <citation type="submission" date="2016-11" db="EMBL/GenBank/DDBJ databases">
        <authorList>
            <person name="Jaros S."/>
            <person name="Januszkiewicz K."/>
            <person name="Wedrychowicz H."/>
        </authorList>
    </citation>
    <scope>NUCLEOTIDE SEQUENCE [LARGE SCALE GENOMIC DNA]</scope>
    <source>
        <strain evidence="1 3">DSM 784</strain>
    </source>
</reference>